<organism evidence="2 3">
    <name type="scientific">Prorocentrum cordatum</name>
    <dbReference type="NCBI Taxonomy" id="2364126"/>
    <lineage>
        <taxon>Eukaryota</taxon>
        <taxon>Sar</taxon>
        <taxon>Alveolata</taxon>
        <taxon>Dinophyceae</taxon>
        <taxon>Prorocentrales</taxon>
        <taxon>Prorocentraceae</taxon>
        <taxon>Prorocentrum</taxon>
    </lineage>
</organism>
<name>A0ABN9VGF2_9DINO</name>
<dbReference type="Proteomes" id="UP001189429">
    <property type="component" value="Unassembled WGS sequence"/>
</dbReference>
<dbReference type="EMBL" id="CAUYUJ010017153">
    <property type="protein sequence ID" value="CAK0872259.1"/>
    <property type="molecule type" value="Genomic_DNA"/>
</dbReference>
<protein>
    <recommendedName>
        <fullName evidence="4">KIF-binding protein</fullName>
    </recommendedName>
</protein>
<keyword evidence="1" id="KW-0732">Signal</keyword>
<evidence type="ECO:0000313" key="3">
    <source>
        <dbReference type="Proteomes" id="UP001189429"/>
    </source>
</evidence>
<evidence type="ECO:0000256" key="1">
    <source>
        <dbReference type="SAM" id="SignalP"/>
    </source>
</evidence>
<evidence type="ECO:0008006" key="4">
    <source>
        <dbReference type="Google" id="ProtNLM"/>
    </source>
</evidence>
<evidence type="ECO:0000313" key="2">
    <source>
        <dbReference type="EMBL" id="CAK0872259.1"/>
    </source>
</evidence>
<feature type="chain" id="PRO_5047281775" description="KIF-binding protein" evidence="1">
    <location>
        <begin position="27"/>
        <end position="255"/>
    </location>
</feature>
<proteinExistence type="predicted"/>
<sequence>MGRGRLRWAVAAAAFGLLLRVPQVASVEEAEPAPAVRRGQKDGSPTALFTHADNQLHCPDRHLEHPCVEELGAYLANKSDEQDRAAALDCVNEVLSITNNYWELKNMTHLLLDLDTKEHVFDKTSRDNEFVMAGLRFADKLMRHEECLREFDVKSELEGRCVALYAKISVLKYKNAGMLREAMDVFRRVTSLAWEGAERSYAPGEAVPWDDFAHTPQIILERACPCGAARRGTTCRFASSWRTPSPRSWRRPRRP</sequence>
<feature type="signal peptide" evidence="1">
    <location>
        <begin position="1"/>
        <end position="26"/>
    </location>
</feature>
<gene>
    <name evidence="2" type="ORF">PCOR1329_LOCUS57783</name>
</gene>
<keyword evidence="3" id="KW-1185">Reference proteome</keyword>
<accession>A0ABN9VGF2</accession>
<reference evidence="2" key="1">
    <citation type="submission" date="2023-10" db="EMBL/GenBank/DDBJ databases">
        <authorList>
            <person name="Chen Y."/>
            <person name="Shah S."/>
            <person name="Dougan E. K."/>
            <person name="Thang M."/>
            <person name="Chan C."/>
        </authorList>
    </citation>
    <scope>NUCLEOTIDE SEQUENCE [LARGE SCALE GENOMIC DNA]</scope>
</reference>
<comment type="caution">
    <text evidence="2">The sequence shown here is derived from an EMBL/GenBank/DDBJ whole genome shotgun (WGS) entry which is preliminary data.</text>
</comment>